<dbReference type="PANTHER" id="PTHR31270">
    <property type="entry name" value="GLUTAMINYL-PEPTIDE CYCLOTRANSFERASE"/>
    <property type="match status" value="1"/>
</dbReference>
<gene>
    <name evidence="2" type="ORF">GCM10022388_08200</name>
</gene>
<comment type="caution">
    <text evidence="2">The sequence shown here is derived from an EMBL/GenBank/DDBJ whole genome shotgun (WGS) entry which is preliminary data.</text>
</comment>
<dbReference type="PANTHER" id="PTHR31270:SF1">
    <property type="entry name" value="GLUTAMINYL-PEPTIDE CYCLOTRANSFERASE"/>
    <property type="match status" value="1"/>
</dbReference>
<keyword evidence="1" id="KW-0732">Signal</keyword>
<dbReference type="SUPFAM" id="SSF50969">
    <property type="entry name" value="YVTN repeat-like/Quinoprotein amine dehydrogenase"/>
    <property type="match status" value="1"/>
</dbReference>
<dbReference type="InterPro" id="IPR007788">
    <property type="entry name" value="QCT"/>
</dbReference>
<protein>
    <submittedName>
        <fullName evidence="2">Glutaminyl-peptide cyclotransferase</fullName>
    </submittedName>
</protein>
<evidence type="ECO:0000313" key="2">
    <source>
        <dbReference type="EMBL" id="GAA4045192.1"/>
    </source>
</evidence>
<organism evidence="2 3">
    <name type="scientific">Flavobacterium chungnamense</name>
    <dbReference type="NCBI Taxonomy" id="706182"/>
    <lineage>
        <taxon>Bacteria</taxon>
        <taxon>Pseudomonadati</taxon>
        <taxon>Bacteroidota</taxon>
        <taxon>Flavobacteriia</taxon>
        <taxon>Flavobacteriales</taxon>
        <taxon>Flavobacteriaceae</taxon>
        <taxon>Flavobacterium</taxon>
    </lineage>
</organism>
<dbReference type="Gene3D" id="2.130.10.10">
    <property type="entry name" value="YVTN repeat-like/Quinoprotein amine dehydrogenase"/>
    <property type="match status" value="1"/>
</dbReference>
<evidence type="ECO:0000313" key="3">
    <source>
        <dbReference type="Proteomes" id="UP001500426"/>
    </source>
</evidence>
<proteinExistence type="predicted"/>
<dbReference type="Proteomes" id="UP001500426">
    <property type="component" value="Unassembled WGS sequence"/>
</dbReference>
<dbReference type="EMBL" id="BAABCS010000006">
    <property type="protein sequence ID" value="GAA4045192.1"/>
    <property type="molecule type" value="Genomic_DNA"/>
</dbReference>
<dbReference type="InterPro" id="IPR011044">
    <property type="entry name" value="Quino_amine_DH_bsu"/>
</dbReference>
<reference evidence="3" key="1">
    <citation type="journal article" date="2019" name="Int. J. Syst. Evol. Microbiol.">
        <title>The Global Catalogue of Microorganisms (GCM) 10K type strain sequencing project: providing services to taxonomists for standard genome sequencing and annotation.</title>
        <authorList>
            <consortium name="The Broad Institute Genomics Platform"/>
            <consortium name="The Broad Institute Genome Sequencing Center for Infectious Disease"/>
            <person name="Wu L."/>
            <person name="Ma J."/>
        </authorList>
    </citation>
    <scope>NUCLEOTIDE SEQUENCE [LARGE SCALE GENOMIC DNA]</scope>
    <source>
        <strain evidence="3">JCM 17068</strain>
    </source>
</reference>
<dbReference type="InterPro" id="IPR015943">
    <property type="entry name" value="WD40/YVTN_repeat-like_dom_sf"/>
</dbReference>
<evidence type="ECO:0000256" key="1">
    <source>
        <dbReference type="SAM" id="SignalP"/>
    </source>
</evidence>
<dbReference type="Pfam" id="PF05096">
    <property type="entry name" value="Glu_cyclase_2"/>
    <property type="match status" value="1"/>
</dbReference>
<accession>A0ABP7UJK9</accession>
<feature type="signal peptide" evidence="1">
    <location>
        <begin position="1"/>
        <end position="21"/>
    </location>
</feature>
<keyword evidence="3" id="KW-1185">Reference proteome</keyword>
<sequence length="347" mass="39458">MKNYKVLAVILLAGLSFSCKTTDEDFFTINESKIKAQYTTEDILNLEVDNPKTQKIDSIVYTINDKKVGSSKSNSSFSFPLKNQKLGYQNIKAAIHYDGATELDSTRIEVISNLEPKILKFTLLNTYPHDNKAYTQGLEFYNGVLYEGTGQRGESTLRKTNYKTGNIDLKIDLEPRFFGEGITFLNDKIYQLTWEETTAFVYDAKTLKKIKELPYAKKIEGWGLTNDGKYLYQSDGSEKIYKLNPEDLSVVDYVNVYSKDTKVKSLNELEWVDGKIYSNVYQKNAIVIINPTNGVVEGVINLAELESKTTPIAERDVLNGIAYNPATKTFFVTGKNWDKMFEIKINQ</sequence>
<dbReference type="RefSeq" id="WP_345091020.1">
    <property type="nucleotide sequence ID" value="NZ_BAABCS010000006.1"/>
</dbReference>
<dbReference type="PROSITE" id="PS51257">
    <property type="entry name" value="PROKAR_LIPOPROTEIN"/>
    <property type="match status" value="1"/>
</dbReference>
<feature type="chain" id="PRO_5046688950" evidence="1">
    <location>
        <begin position="22"/>
        <end position="347"/>
    </location>
</feature>
<name>A0ABP7UJK9_9FLAO</name>